<evidence type="ECO:0000313" key="2">
    <source>
        <dbReference type="WBParaSite" id="RSKR_0000454400.1"/>
    </source>
</evidence>
<dbReference type="WBParaSite" id="RSKR_0000454400.1">
    <property type="protein sequence ID" value="RSKR_0000454400.1"/>
    <property type="gene ID" value="RSKR_0000454400"/>
</dbReference>
<evidence type="ECO:0000313" key="1">
    <source>
        <dbReference type="Proteomes" id="UP000095286"/>
    </source>
</evidence>
<sequence>MQNAIVKMHNRECDFYTKFTFEGIPIPKVFNVTYWQPNIKQKGCLLMKDLSVDSKDVDFSESLNVSQAFQIAESISQLQVYSIINKEEIESLELFSPFKDVEFDEVVKKRIPTFITEYDNELGDEARQVLATAASDPQFEHFINTEACSRFDLPQVLSHADIWTNNIFFKKDKYGNATSELKCIMDWQLFIKSNPAHDLARFMVLSLDGDVRRKYSKSINQHYYNILSKELALKNHTVPFTFENYEKMYDYCYVHQAVQMLLMVSIFLTHTNFDKTEAQYKRGFTEKLILRTKHVLEDANICIQTMNGEWKE</sequence>
<proteinExistence type="predicted"/>
<accession>A0AC35TUY4</accession>
<name>A0AC35TUY4_9BILA</name>
<reference evidence="2" key="1">
    <citation type="submission" date="2016-11" db="UniProtKB">
        <authorList>
            <consortium name="WormBaseParasite"/>
        </authorList>
    </citation>
    <scope>IDENTIFICATION</scope>
    <source>
        <strain evidence="2">KR3021</strain>
    </source>
</reference>
<dbReference type="Proteomes" id="UP000095286">
    <property type="component" value="Unplaced"/>
</dbReference>
<protein>
    <submittedName>
        <fullName evidence="2">CHK domain-containing protein</fullName>
    </submittedName>
</protein>
<organism evidence="1 2">
    <name type="scientific">Rhabditophanes sp. KR3021</name>
    <dbReference type="NCBI Taxonomy" id="114890"/>
    <lineage>
        <taxon>Eukaryota</taxon>
        <taxon>Metazoa</taxon>
        <taxon>Ecdysozoa</taxon>
        <taxon>Nematoda</taxon>
        <taxon>Chromadorea</taxon>
        <taxon>Rhabditida</taxon>
        <taxon>Tylenchina</taxon>
        <taxon>Panagrolaimomorpha</taxon>
        <taxon>Strongyloidoidea</taxon>
        <taxon>Alloionematidae</taxon>
        <taxon>Rhabditophanes</taxon>
    </lineage>
</organism>